<keyword evidence="3" id="KW-0812">Transmembrane</keyword>
<evidence type="ECO:0000313" key="5">
    <source>
        <dbReference type="EMBL" id="ORI08578.1"/>
    </source>
</evidence>
<evidence type="ECO:0000313" key="6">
    <source>
        <dbReference type="Proteomes" id="UP000192671"/>
    </source>
</evidence>
<organism evidence="5 6">
    <name type="scientific">Campylobacter concisus</name>
    <dbReference type="NCBI Taxonomy" id="199"/>
    <lineage>
        <taxon>Bacteria</taxon>
        <taxon>Pseudomonadati</taxon>
        <taxon>Campylobacterota</taxon>
        <taxon>Epsilonproteobacteria</taxon>
        <taxon>Campylobacterales</taxon>
        <taxon>Campylobacteraceae</taxon>
        <taxon>Campylobacter</taxon>
    </lineage>
</organism>
<dbReference type="Pfam" id="PF00149">
    <property type="entry name" value="Metallophos"/>
    <property type="match status" value="1"/>
</dbReference>
<evidence type="ECO:0000256" key="3">
    <source>
        <dbReference type="SAM" id="Phobius"/>
    </source>
</evidence>
<dbReference type="AlphaFoldDB" id="A0A1X0U3C8"/>
<accession>A0A1X0U3C8</accession>
<dbReference type="GO" id="GO:0008758">
    <property type="term" value="F:UDP-2,3-diacylglucosamine hydrolase activity"/>
    <property type="evidence" value="ECO:0007669"/>
    <property type="project" value="TreeGrafter"/>
</dbReference>
<evidence type="ECO:0000256" key="2">
    <source>
        <dbReference type="ARBA" id="ARBA00022801"/>
    </source>
</evidence>
<feature type="domain" description="Calcineurin-like phosphoesterase" evidence="4">
    <location>
        <begin position="150"/>
        <end position="312"/>
    </location>
</feature>
<protein>
    <submittedName>
        <fullName evidence="5">Metallophosphatase</fullName>
    </submittedName>
</protein>
<evidence type="ECO:0000259" key="4">
    <source>
        <dbReference type="Pfam" id="PF00149"/>
    </source>
</evidence>
<dbReference type="PANTHER" id="PTHR31302">
    <property type="entry name" value="TRANSMEMBRANE PROTEIN WITH METALLOPHOSPHOESTERASE DOMAIN-RELATED"/>
    <property type="match status" value="1"/>
</dbReference>
<comment type="caution">
    <text evidence="5">The sequence shown here is derived from an EMBL/GenBank/DDBJ whole genome shotgun (WGS) entry which is preliminary data.</text>
</comment>
<dbReference type="GO" id="GO:0016020">
    <property type="term" value="C:membrane"/>
    <property type="evidence" value="ECO:0007669"/>
    <property type="project" value="GOC"/>
</dbReference>
<dbReference type="GO" id="GO:0009245">
    <property type="term" value="P:lipid A biosynthetic process"/>
    <property type="evidence" value="ECO:0007669"/>
    <property type="project" value="TreeGrafter"/>
</dbReference>
<dbReference type="EMBL" id="LVWL01000018">
    <property type="protein sequence ID" value="ORI08578.1"/>
    <property type="molecule type" value="Genomic_DNA"/>
</dbReference>
<keyword evidence="3" id="KW-0472">Membrane</keyword>
<keyword evidence="2" id="KW-0378">Hydrolase</keyword>
<sequence>MGLLRIIIGAFIFSFLINFYSYNRFIKKVSFFIPYLAKIRILLYVICILEFIFVLQIRFSFLSIELYLIAGTLIGFSLFLFAVSLFYDILRSFFSKSSFSPTRRKFIKFCFDITFVIFVIACFLKGIFNALTPPKIRQVDIKIKNLQSSLKIAMITDIHIGEFLQKDFMKKLVNDINLANPDIVVIVGDLVDVNAAFIGDFLEPLKSLKSTYGTFYVPGNHEYYHGIDGILEKISSLGIEILGNKNKKIASINLAGVYDLAGIRFKHLEPNLDEALTGCDPSLPTILISHQPKFIKSMQQDVDLVLCGHTHAGQIFPFGLLVLLDQGFLHGLYKINDKMQAYVSSGAGFWGPPVRIFAPSEIAILNLSKE</sequence>
<feature type="transmembrane region" description="Helical" evidence="3">
    <location>
        <begin position="109"/>
        <end position="128"/>
    </location>
</feature>
<dbReference type="Proteomes" id="UP000192671">
    <property type="component" value="Unassembled WGS sequence"/>
</dbReference>
<dbReference type="PANTHER" id="PTHR31302:SF31">
    <property type="entry name" value="PHOSPHODIESTERASE YAEI"/>
    <property type="match status" value="1"/>
</dbReference>
<feature type="transmembrane region" description="Helical" evidence="3">
    <location>
        <begin position="42"/>
        <end position="61"/>
    </location>
</feature>
<gene>
    <name evidence="5" type="ORF">A3835_03350</name>
</gene>
<dbReference type="InterPro" id="IPR051158">
    <property type="entry name" value="Metallophosphoesterase_sf"/>
</dbReference>
<dbReference type="GO" id="GO:0046872">
    <property type="term" value="F:metal ion binding"/>
    <property type="evidence" value="ECO:0007669"/>
    <property type="project" value="UniProtKB-KW"/>
</dbReference>
<dbReference type="InterPro" id="IPR004843">
    <property type="entry name" value="Calcineurin-like_PHP"/>
</dbReference>
<proteinExistence type="predicted"/>
<dbReference type="Gene3D" id="3.60.21.10">
    <property type="match status" value="1"/>
</dbReference>
<feature type="transmembrane region" description="Helical" evidence="3">
    <location>
        <begin position="6"/>
        <end position="22"/>
    </location>
</feature>
<dbReference type="SUPFAM" id="SSF56300">
    <property type="entry name" value="Metallo-dependent phosphatases"/>
    <property type="match status" value="1"/>
</dbReference>
<dbReference type="InterPro" id="IPR029052">
    <property type="entry name" value="Metallo-depent_PP-like"/>
</dbReference>
<evidence type="ECO:0000256" key="1">
    <source>
        <dbReference type="ARBA" id="ARBA00022723"/>
    </source>
</evidence>
<dbReference type="CDD" id="cd07385">
    <property type="entry name" value="MPP_YkuE_C"/>
    <property type="match status" value="1"/>
</dbReference>
<feature type="transmembrane region" description="Helical" evidence="3">
    <location>
        <begin position="67"/>
        <end position="89"/>
    </location>
</feature>
<name>A0A1X0U3C8_9BACT</name>
<reference evidence="5 6" key="1">
    <citation type="journal article" date="2017" name="Gene Rep">
        <title>The ribosomal RNA operon (rrn) of Campylobacter concisus supports molecular typing to genomospecies level.</title>
        <authorList>
            <person name="Huq M."/>
            <person name="Van T.T.H."/>
            <person name="Gurtler V."/>
            <person name="Elshagmani E."/>
            <person name="Allemailem K.S."/>
            <person name="Smooker P.M."/>
            <person name="Istivan T.S."/>
        </authorList>
    </citation>
    <scope>NUCLEOTIDE SEQUENCE [LARGE SCALE GENOMIC DNA]</scope>
    <source>
        <strain evidence="5 6">RCH 26</strain>
    </source>
</reference>
<keyword evidence="3" id="KW-1133">Transmembrane helix</keyword>
<keyword evidence="1" id="KW-0479">Metal-binding</keyword>